<dbReference type="Proteomes" id="UP000749646">
    <property type="component" value="Unassembled WGS sequence"/>
</dbReference>
<feature type="compositionally biased region" description="Basic and acidic residues" evidence="1">
    <location>
        <begin position="423"/>
        <end position="433"/>
    </location>
</feature>
<accession>A0A9P6LRU1</accession>
<organism evidence="2 3">
    <name type="scientific">Modicella reniformis</name>
    <dbReference type="NCBI Taxonomy" id="1440133"/>
    <lineage>
        <taxon>Eukaryota</taxon>
        <taxon>Fungi</taxon>
        <taxon>Fungi incertae sedis</taxon>
        <taxon>Mucoromycota</taxon>
        <taxon>Mortierellomycotina</taxon>
        <taxon>Mortierellomycetes</taxon>
        <taxon>Mortierellales</taxon>
        <taxon>Mortierellaceae</taxon>
        <taxon>Modicella</taxon>
    </lineage>
</organism>
<proteinExistence type="predicted"/>
<feature type="region of interest" description="Disordered" evidence="1">
    <location>
        <begin position="134"/>
        <end position="262"/>
    </location>
</feature>
<feature type="region of interest" description="Disordered" evidence="1">
    <location>
        <begin position="369"/>
        <end position="388"/>
    </location>
</feature>
<comment type="caution">
    <text evidence="2">The sequence shown here is derived from an EMBL/GenBank/DDBJ whole genome shotgun (WGS) entry which is preliminary data.</text>
</comment>
<evidence type="ECO:0000313" key="2">
    <source>
        <dbReference type="EMBL" id="KAF9922489.1"/>
    </source>
</evidence>
<keyword evidence="3" id="KW-1185">Reference proteome</keyword>
<evidence type="ECO:0000313" key="3">
    <source>
        <dbReference type="Proteomes" id="UP000749646"/>
    </source>
</evidence>
<feature type="compositionally biased region" description="Low complexity" evidence="1">
    <location>
        <begin position="150"/>
        <end position="162"/>
    </location>
</feature>
<protein>
    <submittedName>
        <fullName evidence="2">Uncharacterized protein</fullName>
    </submittedName>
</protein>
<gene>
    <name evidence="2" type="ORF">BGZ65_009557</name>
</gene>
<reference evidence="2" key="1">
    <citation type="journal article" date="2020" name="Fungal Divers.">
        <title>Resolving the Mortierellaceae phylogeny through synthesis of multi-gene phylogenetics and phylogenomics.</title>
        <authorList>
            <person name="Vandepol N."/>
            <person name="Liber J."/>
            <person name="Desiro A."/>
            <person name="Na H."/>
            <person name="Kennedy M."/>
            <person name="Barry K."/>
            <person name="Grigoriev I.V."/>
            <person name="Miller A.N."/>
            <person name="O'Donnell K."/>
            <person name="Stajich J.E."/>
            <person name="Bonito G."/>
        </authorList>
    </citation>
    <scope>NUCLEOTIDE SEQUENCE</scope>
    <source>
        <strain evidence="2">MES-2147</strain>
    </source>
</reference>
<dbReference type="AlphaFoldDB" id="A0A9P6LRU1"/>
<feature type="region of interest" description="Disordered" evidence="1">
    <location>
        <begin position="1"/>
        <end position="21"/>
    </location>
</feature>
<sequence>MEDLLAHVDEELLANEQKEKEEMQKRDEAMALALDEIYQTQDVVSIEDSEALSRVRSKARLDRVVSLDTPTRKISHLSLDSPSSTSRVRDQEHQREANYVISDQSVVVGDEKATSNNRVLQHDLIELSDMESSSSQNGFYIQPGQVIPESDSLSTSDSYISTRPISRKKGVTARKPSKAKEESKSVDVPSPYEINDEVLDDDLNDFLDKPAPASMLNRPFRTRSKGAGGKTGVKVSPKRTSATKKSGKGMVNLDDSEGENEKVVERRQQIVNRNRRQRDANEVDIDDEIEIGRHQPVTEKLWNQEDDLLDSEQLDRRLVKGVGVWGVVGGIGAVPGSLTMSKFTRTTAAEPRSETAAVIASSTAITMVNADGNKSAPPSKSLGQGSSGDDGFFVRSPSFEYEDPNYGMHSQEWWDAAQPGNYERSKEHDESPVDGHVGGASTTGDNDGYTSLLDDFVDLRKRLAQLLEAVVEVEVEVEVADVRVHAEEESQVL</sequence>
<evidence type="ECO:0000256" key="1">
    <source>
        <dbReference type="SAM" id="MobiDB-lite"/>
    </source>
</evidence>
<feature type="region of interest" description="Disordered" evidence="1">
    <location>
        <begin position="422"/>
        <end position="446"/>
    </location>
</feature>
<feature type="non-terminal residue" evidence="2">
    <location>
        <position position="1"/>
    </location>
</feature>
<feature type="compositionally biased region" description="Basic residues" evidence="1">
    <location>
        <begin position="165"/>
        <end position="177"/>
    </location>
</feature>
<dbReference type="OrthoDB" id="2447618at2759"/>
<feature type="compositionally biased region" description="Acidic residues" evidence="1">
    <location>
        <begin position="194"/>
        <end position="205"/>
    </location>
</feature>
<dbReference type="EMBL" id="JAAAHW010010845">
    <property type="protein sequence ID" value="KAF9922489.1"/>
    <property type="molecule type" value="Genomic_DNA"/>
</dbReference>
<name>A0A9P6LRU1_9FUNG</name>